<dbReference type="InterPro" id="IPR017974">
    <property type="entry name" value="Claudin_CS"/>
</dbReference>
<feature type="transmembrane region" description="Helical" evidence="11">
    <location>
        <begin position="117"/>
        <end position="138"/>
    </location>
</feature>
<feature type="compositionally biased region" description="Polar residues" evidence="10">
    <location>
        <begin position="397"/>
        <end position="408"/>
    </location>
</feature>
<dbReference type="InterPro" id="IPR004031">
    <property type="entry name" value="PMP22/EMP/MP20/Claudin"/>
</dbReference>
<evidence type="ECO:0000256" key="3">
    <source>
        <dbReference type="ARBA" id="ARBA00008295"/>
    </source>
</evidence>
<dbReference type="InterPro" id="IPR006187">
    <property type="entry name" value="Claudin"/>
</dbReference>
<keyword evidence="6 11" id="KW-0812">Transmembrane</keyword>
<dbReference type="PRINTS" id="PR01382">
    <property type="entry name" value="CLAUDIN9"/>
</dbReference>
<evidence type="ECO:0000256" key="7">
    <source>
        <dbReference type="ARBA" id="ARBA00022949"/>
    </source>
</evidence>
<feature type="region of interest" description="Disordered" evidence="10">
    <location>
        <begin position="389"/>
        <end position="417"/>
    </location>
</feature>
<evidence type="ECO:0000256" key="6">
    <source>
        <dbReference type="ARBA" id="ARBA00022692"/>
    </source>
</evidence>
<evidence type="ECO:0000256" key="9">
    <source>
        <dbReference type="ARBA" id="ARBA00023136"/>
    </source>
</evidence>
<keyword evidence="9 11" id="KW-0472">Membrane</keyword>
<name>A0A8C0U484_CYACU</name>
<evidence type="ECO:0000256" key="4">
    <source>
        <dbReference type="ARBA" id="ARBA00022427"/>
    </source>
</evidence>
<sequence length="417" mass="43669">MASMGMQVLGIALSVIGWLASILCCALPMWRETAFVGNNIVVAQIIWEGLWMSCVVQSTGQMQCKVYDSLLALPQDLQAARAMLVVAIVLAILGTLLAVAGGKCTNCVEDDTAKAKVMILSGIIFIVAGILILIPISWSANSIVQDFYNPLVSDSQKRDLGSSLYVGWAASALLCPAGGTCPPKAGAEPPEPPEISAGTSPALPAQGAAAGVEGELRGGPLPSNLPLGWDWGWESQVCAGISRVGNVTWHQTCLQVPPPDFPGSPGEVCGDIGTVAGELAVLLHQCRCVTCIPSSHTPRTWCFHPFCIPSPWCSLSLNSQGMDCTLPLCRTHNTQHIPSGTQQSHASTSQGHGAPTLVTFPFLLVPIPDASGFIHRGCSGCSSHLSSASSSPLSSPTNHIHTPSSWTSLRVPPAPFP</sequence>
<proteinExistence type="inferred from homology"/>
<comment type="subcellular location">
    <subcellularLocation>
        <location evidence="1">Cell junction</location>
        <location evidence="1">Tight junction</location>
    </subcellularLocation>
    <subcellularLocation>
        <location evidence="2">Cell membrane</location>
        <topology evidence="2">Multi-pass membrane protein</topology>
    </subcellularLocation>
</comment>
<dbReference type="InterPro" id="IPR003553">
    <property type="entry name" value="Claudin9"/>
</dbReference>
<dbReference type="AlphaFoldDB" id="A0A8C0U484"/>
<dbReference type="PROSITE" id="PS01346">
    <property type="entry name" value="CLAUDIN"/>
    <property type="match status" value="1"/>
</dbReference>
<evidence type="ECO:0000256" key="5">
    <source>
        <dbReference type="ARBA" id="ARBA00022475"/>
    </source>
</evidence>
<evidence type="ECO:0000313" key="13">
    <source>
        <dbReference type="Proteomes" id="UP000694410"/>
    </source>
</evidence>
<dbReference type="GO" id="GO:0005198">
    <property type="term" value="F:structural molecule activity"/>
    <property type="evidence" value="ECO:0007669"/>
    <property type="project" value="InterPro"/>
</dbReference>
<evidence type="ECO:0000256" key="10">
    <source>
        <dbReference type="SAM" id="MobiDB-lite"/>
    </source>
</evidence>
<dbReference type="Pfam" id="PF00822">
    <property type="entry name" value="PMP22_Claudin"/>
    <property type="match status" value="1"/>
</dbReference>
<dbReference type="PRINTS" id="PR01077">
    <property type="entry name" value="CLAUDIN"/>
</dbReference>
<accession>A0A8C0U484</accession>
<keyword evidence="7" id="KW-0965">Cell junction</keyword>
<feature type="transmembrane region" description="Helical" evidence="11">
    <location>
        <begin position="82"/>
        <end position="105"/>
    </location>
</feature>
<comment type="similarity">
    <text evidence="3">Belongs to the claudin family.</text>
</comment>
<dbReference type="GO" id="GO:0005923">
    <property type="term" value="C:bicellular tight junction"/>
    <property type="evidence" value="ECO:0007669"/>
    <property type="project" value="UniProtKB-SubCell"/>
</dbReference>
<feature type="region of interest" description="Disordered" evidence="10">
    <location>
        <begin position="183"/>
        <end position="209"/>
    </location>
</feature>
<evidence type="ECO:0000313" key="12">
    <source>
        <dbReference type="Ensembl" id="ENSCCEP00000001605.1"/>
    </source>
</evidence>
<evidence type="ECO:0000256" key="8">
    <source>
        <dbReference type="ARBA" id="ARBA00022989"/>
    </source>
</evidence>
<evidence type="ECO:0000256" key="1">
    <source>
        <dbReference type="ARBA" id="ARBA00004435"/>
    </source>
</evidence>
<evidence type="ECO:0000256" key="2">
    <source>
        <dbReference type="ARBA" id="ARBA00004651"/>
    </source>
</evidence>
<organism evidence="12 13">
    <name type="scientific">Cyanistes caeruleus</name>
    <name type="common">Eurasian blue tit</name>
    <name type="synonym">Parus caeruleus</name>
    <dbReference type="NCBI Taxonomy" id="156563"/>
    <lineage>
        <taxon>Eukaryota</taxon>
        <taxon>Metazoa</taxon>
        <taxon>Chordata</taxon>
        <taxon>Craniata</taxon>
        <taxon>Vertebrata</taxon>
        <taxon>Euteleostomi</taxon>
        <taxon>Archelosauria</taxon>
        <taxon>Archosauria</taxon>
        <taxon>Dinosauria</taxon>
        <taxon>Saurischia</taxon>
        <taxon>Theropoda</taxon>
        <taxon>Coelurosauria</taxon>
        <taxon>Aves</taxon>
        <taxon>Neognathae</taxon>
        <taxon>Neoaves</taxon>
        <taxon>Telluraves</taxon>
        <taxon>Australaves</taxon>
        <taxon>Passeriformes</taxon>
        <taxon>Paridae</taxon>
        <taxon>Cyanistes</taxon>
    </lineage>
</organism>
<keyword evidence="4" id="KW-0796">Tight junction</keyword>
<dbReference type="Gene3D" id="1.20.140.150">
    <property type="match status" value="1"/>
</dbReference>
<dbReference type="Proteomes" id="UP000694410">
    <property type="component" value="Unplaced"/>
</dbReference>
<reference evidence="12" key="2">
    <citation type="submission" date="2025-09" db="UniProtKB">
        <authorList>
            <consortium name="Ensembl"/>
        </authorList>
    </citation>
    <scope>IDENTIFICATION</scope>
</reference>
<dbReference type="PANTHER" id="PTHR12002">
    <property type="entry name" value="CLAUDIN"/>
    <property type="match status" value="1"/>
</dbReference>
<protein>
    <submittedName>
        <fullName evidence="12">Claudin 4</fullName>
    </submittedName>
</protein>
<keyword evidence="13" id="KW-1185">Reference proteome</keyword>
<keyword evidence="5" id="KW-1003">Cell membrane</keyword>
<keyword evidence="8 11" id="KW-1133">Transmembrane helix</keyword>
<dbReference type="Ensembl" id="ENSCCET00000002724.1">
    <property type="protein sequence ID" value="ENSCCEP00000001605.1"/>
    <property type="gene ID" value="ENSCCEG00000001837.1"/>
</dbReference>
<reference evidence="12" key="1">
    <citation type="submission" date="2025-08" db="UniProtKB">
        <authorList>
            <consortium name="Ensembl"/>
        </authorList>
    </citation>
    <scope>IDENTIFICATION</scope>
</reference>
<evidence type="ECO:0000256" key="11">
    <source>
        <dbReference type="SAM" id="Phobius"/>
    </source>
</evidence>
<dbReference type="FunFam" id="1.20.140.150:FF:000001">
    <property type="entry name" value="Claudin"/>
    <property type="match status" value="1"/>
</dbReference>
<dbReference type="GO" id="GO:0005886">
    <property type="term" value="C:plasma membrane"/>
    <property type="evidence" value="ECO:0007669"/>
    <property type="project" value="UniProtKB-SubCell"/>
</dbReference>